<dbReference type="AlphaFoldDB" id="A0A4R6WEJ4"/>
<dbReference type="InterPro" id="IPR011990">
    <property type="entry name" value="TPR-like_helical_dom_sf"/>
</dbReference>
<sequence length="533" mass="61230">MKALKYTICIVAVSFGLHSCTKNFESLNTNPVGIEQIDPAYQLTKIQTGLSGDREDVWKYDLGIASPLIQHLGGAWWTRHGGMYQILEKNHWYSHWETVYARELTNLQDIINKTSADPEMVNMNAACRILRVYIFSRLTDMYGDIPYFDAVKGYPNRIYRPKYDKQEDIYQDFFKELQESVNQLNQSKEKVQGDLFYNGDVSKWKRFANSLHLRLGFRLTKVNQAEAKKQVEQALSSGVMSSNQDICMMKHMNISYRDDELRGNGRSQVFKNEPISGGFRLVRTLVDYMKNVHDPRLHIYGGTYLGDGIIGMSSNITDISKFIEPLGVAPGAMAWSQWGDYGNITDDKGNSIFVGHNLKFLQPSIYVSALDAPFFHFTYAEVEFLKAEAAARGWAGLSNSEEHFLKGIQASCEMMKFYPDAPSISQPEIDQLKIGFLPFPTDFEQRMDHIHSQMWVNFFLNGAEAYANYRRTGYPKLVHFTSVDWYTSGTGGIMPRRFFYPESEAIQNKQNLEEALARIGGQNDWLKRVWWDK</sequence>
<gene>
    <name evidence="1" type="ORF">CLV99_2209</name>
</gene>
<accession>A0A4R6WEJ4</accession>
<organism evidence="1 2">
    <name type="scientific">Sphingobacterium yanglingense</name>
    <dbReference type="NCBI Taxonomy" id="1437280"/>
    <lineage>
        <taxon>Bacteria</taxon>
        <taxon>Pseudomonadati</taxon>
        <taxon>Bacteroidota</taxon>
        <taxon>Sphingobacteriia</taxon>
        <taxon>Sphingobacteriales</taxon>
        <taxon>Sphingobacteriaceae</taxon>
        <taxon>Sphingobacterium</taxon>
    </lineage>
</organism>
<dbReference type="EMBL" id="SNYV01000013">
    <property type="protein sequence ID" value="TDQ78229.1"/>
    <property type="molecule type" value="Genomic_DNA"/>
</dbReference>
<keyword evidence="2" id="KW-1185">Reference proteome</keyword>
<reference evidence="1 2" key="1">
    <citation type="submission" date="2019-03" db="EMBL/GenBank/DDBJ databases">
        <title>Genomic Encyclopedia of Archaeal and Bacterial Type Strains, Phase II (KMG-II): from individual species to whole genera.</title>
        <authorList>
            <person name="Goeker M."/>
        </authorList>
    </citation>
    <scope>NUCLEOTIDE SEQUENCE [LARGE SCALE GENOMIC DNA]</scope>
    <source>
        <strain evidence="1 2">DSM 28353</strain>
    </source>
</reference>
<dbReference type="Pfam" id="PF12771">
    <property type="entry name" value="SusD-like_2"/>
    <property type="match status" value="1"/>
</dbReference>
<comment type="caution">
    <text evidence="1">The sequence shown here is derived from an EMBL/GenBank/DDBJ whole genome shotgun (WGS) entry which is preliminary data.</text>
</comment>
<dbReference type="OrthoDB" id="9766256at2"/>
<proteinExistence type="predicted"/>
<dbReference type="Proteomes" id="UP000295292">
    <property type="component" value="Unassembled WGS sequence"/>
</dbReference>
<dbReference type="InterPro" id="IPR041662">
    <property type="entry name" value="SusD-like_2"/>
</dbReference>
<evidence type="ECO:0000313" key="2">
    <source>
        <dbReference type="Proteomes" id="UP000295292"/>
    </source>
</evidence>
<dbReference type="Gene3D" id="1.25.40.390">
    <property type="match status" value="1"/>
</dbReference>
<evidence type="ECO:0000313" key="1">
    <source>
        <dbReference type="EMBL" id="TDQ78229.1"/>
    </source>
</evidence>
<name>A0A4R6WEJ4_9SPHI</name>
<dbReference type="RefSeq" id="WP_133584470.1">
    <property type="nucleotide sequence ID" value="NZ_SNYV01000013.1"/>
</dbReference>
<protein>
    <submittedName>
        <fullName evidence="1">SusD-like starch-binding protein associating with outer membrane</fullName>
    </submittedName>
</protein>
<dbReference type="SUPFAM" id="SSF48452">
    <property type="entry name" value="TPR-like"/>
    <property type="match status" value="1"/>
</dbReference>